<evidence type="ECO:0000313" key="2">
    <source>
        <dbReference type="EMBL" id="TFK22362.1"/>
    </source>
</evidence>
<accession>A0A5C3KPT0</accession>
<protein>
    <recommendedName>
        <fullName evidence="4">Arrestin-like N-terminal domain-containing protein</fullName>
    </recommendedName>
</protein>
<feature type="compositionally biased region" description="Basic and acidic residues" evidence="1">
    <location>
        <begin position="443"/>
        <end position="453"/>
    </location>
</feature>
<keyword evidence="3" id="KW-1185">Reference proteome</keyword>
<dbReference type="AlphaFoldDB" id="A0A5C3KPT0"/>
<dbReference type="EMBL" id="ML210243">
    <property type="protein sequence ID" value="TFK22362.1"/>
    <property type="molecule type" value="Genomic_DNA"/>
</dbReference>
<evidence type="ECO:0008006" key="4">
    <source>
        <dbReference type="Google" id="ProtNLM"/>
    </source>
</evidence>
<evidence type="ECO:0000313" key="3">
    <source>
        <dbReference type="Proteomes" id="UP000307440"/>
    </source>
</evidence>
<organism evidence="2 3">
    <name type="scientific">Coprinopsis marcescibilis</name>
    <name type="common">Agaric fungus</name>
    <name type="synonym">Psathyrella marcescibilis</name>
    <dbReference type="NCBI Taxonomy" id="230819"/>
    <lineage>
        <taxon>Eukaryota</taxon>
        <taxon>Fungi</taxon>
        <taxon>Dikarya</taxon>
        <taxon>Basidiomycota</taxon>
        <taxon>Agaricomycotina</taxon>
        <taxon>Agaricomycetes</taxon>
        <taxon>Agaricomycetidae</taxon>
        <taxon>Agaricales</taxon>
        <taxon>Agaricineae</taxon>
        <taxon>Psathyrellaceae</taxon>
        <taxon>Coprinopsis</taxon>
    </lineage>
</organism>
<feature type="region of interest" description="Disordered" evidence="1">
    <location>
        <begin position="429"/>
        <end position="460"/>
    </location>
</feature>
<dbReference type="OrthoDB" id="2333384at2759"/>
<evidence type="ECO:0000256" key="1">
    <source>
        <dbReference type="SAM" id="MobiDB-lite"/>
    </source>
</evidence>
<sequence length="466" mass="52203">MSPWPFKRGKSLSTPSAFPLEVDLGEEMPYRPQSRTPPLIILPTSVTKQEHRLPLSKSRRGECNGWASVKYAQEFSSGVCLKVLGDAPVKAKVELMLEEPISVEAIALSIQGRLVDKRHPSTPRIFMDQSSMVWSRDLGDPRLSSCVSSFQSSSQRSQHSTRSRRHDGKLFGAYTWSYERSIPSCANHPPSFDEEGVYVKVEYCLVLTLEQCAGGPGSLARNSSRMEIPINYTPQTHTLSKQHGFHANPVVVASPRESPSRWRALPELRISGAILERQVELRTSLFMAESVPYTAGTFIPCYLTVNASDRLALDIVANSTTPVVKLLRKVSYRKDPCSSKSQPGIGAPWADVIDEIGQMTWRPQPLEQTRTRDFYGELQLPLELQPSWSSPMFSISYVLQYLTFNCPAFYQSYPSTPYLSVASVEITTPRGGAKPSSIAVRRPKTETARRVRDQQGTPKDFSQFYF</sequence>
<dbReference type="Proteomes" id="UP000307440">
    <property type="component" value="Unassembled WGS sequence"/>
</dbReference>
<name>A0A5C3KPT0_COPMA</name>
<gene>
    <name evidence="2" type="ORF">FA15DRAFT_523561</name>
</gene>
<proteinExistence type="predicted"/>
<reference evidence="2 3" key="1">
    <citation type="journal article" date="2019" name="Nat. Ecol. Evol.">
        <title>Megaphylogeny resolves global patterns of mushroom evolution.</title>
        <authorList>
            <person name="Varga T."/>
            <person name="Krizsan K."/>
            <person name="Foldi C."/>
            <person name="Dima B."/>
            <person name="Sanchez-Garcia M."/>
            <person name="Sanchez-Ramirez S."/>
            <person name="Szollosi G.J."/>
            <person name="Szarkandi J.G."/>
            <person name="Papp V."/>
            <person name="Albert L."/>
            <person name="Andreopoulos W."/>
            <person name="Angelini C."/>
            <person name="Antonin V."/>
            <person name="Barry K.W."/>
            <person name="Bougher N.L."/>
            <person name="Buchanan P."/>
            <person name="Buyck B."/>
            <person name="Bense V."/>
            <person name="Catcheside P."/>
            <person name="Chovatia M."/>
            <person name="Cooper J."/>
            <person name="Damon W."/>
            <person name="Desjardin D."/>
            <person name="Finy P."/>
            <person name="Geml J."/>
            <person name="Haridas S."/>
            <person name="Hughes K."/>
            <person name="Justo A."/>
            <person name="Karasinski D."/>
            <person name="Kautmanova I."/>
            <person name="Kiss B."/>
            <person name="Kocsube S."/>
            <person name="Kotiranta H."/>
            <person name="LaButti K.M."/>
            <person name="Lechner B.E."/>
            <person name="Liimatainen K."/>
            <person name="Lipzen A."/>
            <person name="Lukacs Z."/>
            <person name="Mihaltcheva S."/>
            <person name="Morgado L.N."/>
            <person name="Niskanen T."/>
            <person name="Noordeloos M.E."/>
            <person name="Ohm R.A."/>
            <person name="Ortiz-Santana B."/>
            <person name="Ovrebo C."/>
            <person name="Racz N."/>
            <person name="Riley R."/>
            <person name="Savchenko A."/>
            <person name="Shiryaev A."/>
            <person name="Soop K."/>
            <person name="Spirin V."/>
            <person name="Szebenyi C."/>
            <person name="Tomsovsky M."/>
            <person name="Tulloss R.E."/>
            <person name="Uehling J."/>
            <person name="Grigoriev I.V."/>
            <person name="Vagvolgyi C."/>
            <person name="Papp T."/>
            <person name="Martin F.M."/>
            <person name="Miettinen O."/>
            <person name="Hibbett D.S."/>
            <person name="Nagy L.G."/>
        </authorList>
    </citation>
    <scope>NUCLEOTIDE SEQUENCE [LARGE SCALE GENOMIC DNA]</scope>
    <source>
        <strain evidence="2 3">CBS 121175</strain>
    </source>
</reference>